<reference evidence="2 3" key="1">
    <citation type="journal article" date="2016" name="Nat. Commun.">
        <title>Thousands of microbial genomes shed light on interconnected biogeochemical processes in an aquifer system.</title>
        <authorList>
            <person name="Anantharaman K."/>
            <person name="Brown C.T."/>
            <person name="Hug L.A."/>
            <person name="Sharon I."/>
            <person name="Castelle C.J."/>
            <person name="Probst A.J."/>
            <person name="Thomas B.C."/>
            <person name="Singh A."/>
            <person name="Wilkins M.J."/>
            <person name="Karaoz U."/>
            <person name="Brodie E.L."/>
            <person name="Williams K.H."/>
            <person name="Hubbard S.S."/>
            <person name="Banfield J.F."/>
        </authorList>
    </citation>
    <scope>NUCLEOTIDE SEQUENCE [LARGE SCALE GENOMIC DNA]</scope>
</reference>
<dbReference type="EMBL" id="MHCJ01000003">
    <property type="protein sequence ID" value="OGY18579.1"/>
    <property type="molecule type" value="Genomic_DNA"/>
</dbReference>
<dbReference type="InterPro" id="IPR005135">
    <property type="entry name" value="Endo/exonuclease/phosphatase"/>
</dbReference>
<dbReference type="AlphaFoldDB" id="A0A1G1VT60"/>
<dbReference type="Gene3D" id="3.60.10.10">
    <property type="entry name" value="Endonuclease/exonuclease/phosphatase"/>
    <property type="match status" value="1"/>
</dbReference>
<gene>
    <name evidence="2" type="ORF">A2786_03715</name>
</gene>
<dbReference type="Pfam" id="PF03372">
    <property type="entry name" value="Exo_endo_phos"/>
    <property type="match status" value="1"/>
</dbReference>
<dbReference type="GO" id="GO:0003824">
    <property type="term" value="F:catalytic activity"/>
    <property type="evidence" value="ECO:0007669"/>
    <property type="project" value="InterPro"/>
</dbReference>
<organism evidence="2 3">
    <name type="scientific">Candidatus Chisholmbacteria bacterium RIFCSPHIGHO2_01_FULL_52_32</name>
    <dbReference type="NCBI Taxonomy" id="1797591"/>
    <lineage>
        <taxon>Bacteria</taxon>
        <taxon>Candidatus Chisholmiibacteriota</taxon>
    </lineage>
</organism>
<feature type="domain" description="Endonuclease/exonuclease/phosphatase" evidence="1">
    <location>
        <begin position="6"/>
        <end position="240"/>
    </location>
</feature>
<evidence type="ECO:0000313" key="2">
    <source>
        <dbReference type="EMBL" id="OGY18579.1"/>
    </source>
</evidence>
<evidence type="ECO:0000313" key="3">
    <source>
        <dbReference type="Proteomes" id="UP000179233"/>
    </source>
</evidence>
<proteinExistence type="predicted"/>
<dbReference type="InterPro" id="IPR051916">
    <property type="entry name" value="GPI-anchor_lipid_remodeler"/>
</dbReference>
<dbReference type="PANTHER" id="PTHR14859:SF1">
    <property type="entry name" value="PGAP2-INTERACTING PROTEIN"/>
    <property type="match status" value="1"/>
</dbReference>
<dbReference type="GO" id="GO:0016020">
    <property type="term" value="C:membrane"/>
    <property type="evidence" value="ECO:0007669"/>
    <property type="project" value="GOC"/>
</dbReference>
<sequence length="249" mass="28359">MQLKFLTLNILKGDLLNKVIDFLRKEDPDIVVLQEVYNGTDSFRARKYRSFSVIKQELGIPHGAFAPAFLDVTEGRNVDNGNAIFSKFPIRSSHVVFFDVPYGSYIDSPENYAHCPRNLLRTILNVDSREIDVINTHGIWGLDGKDSKRRLKMSQTIVKNVQDKELVILAGDFNLQPSTRTIGNIEKHLRNVFADELQTTFNMKRKTHPGYAAAAVDMIFVSRSLRILDHYCPRVDVSDHLPLVCILEV</sequence>
<protein>
    <recommendedName>
        <fullName evidence="1">Endonuclease/exonuclease/phosphatase domain-containing protein</fullName>
    </recommendedName>
</protein>
<evidence type="ECO:0000259" key="1">
    <source>
        <dbReference type="Pfam" id="PF03372"/>
    </source>
</evidence>
<dbReference type="GO" id="GO:0006506">
    <property type="term" value="P:GPI anchor biosynthetic process"/>
    <property type="evidence" value="ECO:0007669"/>
    <property type="project" value="TreeGrafter"/>
</dbReference>
<dbReference type="PANTHER" id="PTHR14859">
    <property type="entry name" value="CALCOFLUOR WHITE HYPERSENSITIVE PROTEIN PRECURSOR"/>
    <property type="match status" value="1"/>
</dbReference>
<name>A0A1G1VT60_9BACT</name>
<dbReference type="SUPFAM" id="SSF56219">
    <property type="entry name" value="DNase I-like"/>
    <property type="match status" value="1"/>
</dbReference>
<dbReference type="InterPro" id="IPR036691">
    <property type="entry name" value="Endo/exonu/phosph_ase_sf"/>
</dbReference>
<comment type="caution">
    <text evidence="2">The sequence shown here is derived from an EMBL/GenBank/DDBJ whole genome shotgun (WGS) entry which is preliminary data.</text>
</comment>
<dbReference type="Proteomes" id="UP000179233">
    <property type="component" value="Unassembled WGS sequence"/>
</dbReference>
<accession>A0A1G1VT60</accession>